<dbReference type="Proteomes" id="UP001140502">
    <property type="component" value="Unassembled WGS sequence"/>
</dbReference>
<reference evidence="3" key="1">
    <citation type="submission" date="2022-10" db="EMBL/GenBank/DDBJ databases">
        <title>Tapping the CABI collections for fungal endophytes: first genome assemblies for Collariella, Neodidymelliopsis, Ascochyta clinopodiicola, Didymella pomorum, Didymosphaeria variabile, Neocosmospora piperis and Neocucurbitaria cava.</title>
        <authorList>
            <person name="Hill R."/>
        </authorList>
    </citation>
    <scope>NUCLEOTIDE SEQUENCE</scope>
    <source>
        <strain evidence="3">IMI 366586</strain>
    </source>
</reference>
<comment type="caution">
    <text evidence="3">The sequence shown here is derived from an EMBL/GenBank/DDBJ whole genome shotgun (WGS) entry which is preliminary data.</text>
</comment>
<dbReference type="SUPFAM" id="SSF52540">
    <property type="entry name" value="P-loop containing nucleoside triphosphate hydrolases"/>
    <property type="match status" value="1"/>
</dbReference>
<evidence type="ECO:0000313" key="4">
    <source>
        <dbReference type="Proteomes" id="UP001140502"/>
    </source>
</evidence>
<dbReference type="InterPro" id="IPR027417">
    <property type="entry name" value="P-loop_NTPase"/>
</dbReference>
<organism evidence="3 4">
    <name type="scientific">Fusarium piperis</name>
    <dbReference type="NCBI Taxonomy" id="1435070"/>
    <lineage>
        <taxon>Eukaryota</taxon>
        <taxon>Fungi</taxon>
        <taxon>Dikarya</taxon>
        <taxon>Ascomycota</taxon>
        <taxon>Pezizomycotina</taxon>
        <taxon>Sordariomycetes</taxon>
        <taxon>Hypocreomycetidae</taxon>
        <taxon>Hypocreales</taxon>
        <taxon>Nectriaceae</taxon>
        <taxon>Fusarium</taxon>
        <taxon>Fusarium solani species complex</taxon>
    </lineage>
</organism>
<sequence length="253" mass="29637">MEKLVAAYGRIGLALPRLSRYGEAFPDDYQFQHLLAYLYTDIIEFHSRAFKWIQKPAQEWRKKSLEEAKSRERRWESDQRQDVLRWLEVGDSKSYQEDKLELLRSPSHCSEGTGQWLTKSPRIRSWLQFGRGHSVLWLHGKPGSGKSVLCAQLIYFLRSDPSRNCLFFFCDFHTKSYAVTAQVLRSLCAQMIDLAPELVPFMYDECFIKRRTPSLKYLKTVVPDLMTAFSDVRVIVDGIDEIDYSQHKELIKI</sequence>
<gene>
    <name evidence="3" type="ORF">N0V84_002139</name>
</gene>
<evidence type="ECO:0000259" key="2">
    <source>
        <dbReference type="Pfam" id="PF24883"/>
    </source>
</evidence>
<dbReference type="PANTHER" id="PTHR10039:SF14">
    <property type="entry name" value="NACHT DOMAIN-CONTAINING PROTEIN"/>
    <property type="match status" value="1"/>
</dbReference>
<dbReference type="PANTHER" id="PTHR10039">
    <property type="entry name" value="AMELOGENIN"/>
    <property type="match status" value="1"/>
</dbReference>
<evidence type="ECO:0000256" key="1">
    <source>
        <dbReference type="ARBA" id="ARBA00022737"/>
    </source>
</evidence>
<keyword evidence="1" id="KW-0677">Repeat</keyword>
<dbReference type="EMBL" id="JAPEUR010000025">
    <property type="protein sequence ID" value="KAJ4327368.1"/>
    <property type="molecule type" value="Genomic_DNA"/>
</dbReference>
<dbReference type="OrthoDB" id="7464126at2759"/>
<proteinExistence type="predicted"/>
<keyword evidence="4" id="KW-1185">Reference proteome</keyword>
<protein>
    <recommendedName>
        <fullName evidence="2">Nephrocystin 3-like N-terminal domain-containing protein</fullName>
    </recommendedName>
</protein>
<evidence type="ECO:0000313" key="3">
    <source>
        <dbReference type="EMBL" id="KAJ4327368.1"/>
    </source>
</evidence>
<dbReference type="AlphaFoldDB" id="A0A9W8WJL9"/>
<dbReference type="InterPro" id="IPR056884">
    <property type="entry name" value="NPHP3-like_N"/>
</dbReference>
<accession>A0A9W8WJL9</accession>
<feature type="domain" description="Nephrocystin 3-like N-terminal" evidence="2">
    <location>
        <begin position="112"/>
        <end position="246"/>
    </location>
</feature>
<dbReference type="Gene3D" id="3.40.50.300">
    <property type="entry name" value="P-loop containing nucleotide triphosphate hydrolases"/>
    <property type="match status" value="1"/>
</dbReference>
<name>A0A9W8WJL9_9HYPO</name>
<dbReference type="Pfam" id="PF24883">
    <property type="entry name" value="NPHP3_N"/>
    <property type="match status" value="1"/>
</dbReference>